<dbReference type="GO" id="GO:0008237">
    <property type="term" value="F:metallopeptidase activity"/>
    <property type="evidence" value="ECO:0007669"/>
    <property type="project" value="UniProtKB-KW"/>
</dbReference>
<dbReference type="Gene3D" id="1.10.390.10">
    <property type="entry name" value="Neutral Protease Domain 2"/>
    <property type="match status" value="1"/>
</dbReference>
<evidence type="ECO:0000256" key="4">
    <source>
        <dbReference type="ARBA" id="ARBA00022670"/>
    </source>
</evidence>
<dbReference type="PANTHER" id="PTHR45726">
    <property type="entry name" value="LEUKOTRIENE A-4 HYDROLASE"/>
    <property type="match status" value="1"/>
</dbReference>
<dbReference type="OrthoDB" id="79562at2759"/>
<comment type="cofactor">
    <cofactor evidence="11">
        <name>Zn(2+)</name>
        <dbReference type="ChEBI" id="CHEBI:29105"/>
    </cofactor>
    <text evidence="11">Binds 1 zinc ion per subunit.</text>
</comment>
<evidence type="ECO:0000256" key="6">
    <source>
        <dbReference type="ARBA" id="ARBA00022801"/>
    </source>
</evidence>
<keyword evidence="7 11" id="KW-0862">Zinc</keyword>
<feature type="active site" description="Proton acceptor" evidence="9">
    <location>
        <position position="306"/>
    </location>
</feature>
<sequence length="636" mass="72273">MAAIPTTRDNATQSNYQDIRTTALDLEWTVDWQHRIIRGHVKHSLKAEKDGVDKLILDTSYLAIKRCYIPSSSHSDLSFSLPSKRHPNLGSALTISLPHALKKDEELEVAIEYSTTDGCTALGWLEKEQTDSKKYPFMYSQCQAIHCRSLCPIMDTPAIKFPYTATVHSPLPILLSALRISPPLEAPQPPIDGTLQTTKWHQPIAIPSYLLAIAGGEVAFRALGERTGVWAEAGKVDACAREFQEDAERFIKTAEELCGLYKWGRYDALVLPFSFPFGGMENPNMTFLTPALIVGDRSQVDVLAHEASHSWHGNDVGVAAWDSFWLNEGWTTYTERLIALGLHGPQTRDFEYIIGAKSMNDDLKRYDRDGWRKAQRLHIPYDFGEDPDEFYSSVAYDKGANFLYYLEKLVGGVEVFNPYQKAYIKEFGGKAVSTKEWEDHFWSYWNQYPEKARILKEKVDWDAWLNGEGTELPVKMEYDTTLADRAYALASSWNSSRSLSPSDLASKFTKSDLEGMSSTQVVLFLETLGTYDKFEDKVVEAVQKAYGFDSSHDPEIRLRWYLFALKSGLYAKQAAHWVRNQGRMKYCRPTYRAVFVVDPELAKETFLKYGKGFLHPIARRMVAQDLGLDEGEKKEK</sequence>
<evidence type="ECO:0000256" key="11">
    <source>
        <dbReference type="PIRSR" id="PIRSR634015-3"/>
    </source>
</evidence>
<feature type="active site" description="Proton donor" evidence="9">
    <location>
        <position position="396"/>
    </location>
</feature>
<accession>A0A061B899</accession>
<dbReference type="InterPro" id="IPR034015">
    <property type="entry name" value="M1_LTA4H"/>
</dbReference>
<dbReference type="SUPFAM" id="SSF55486">
    <property type="entry name" value="Metalloproteases ('zincins'), catalytic domain"/>
    <property type="match status" value="1"/>
</dbReference>
<dbReference type="GO" id="GO:0004301">
    <property type="term" value="F:epoxide hydrolase activity"/>
    <property type="evidence" value="ECO:0007669"/>
    <property type="project" value="TreeGrafter"/>
</dbReference>
<feature type="binding site" evidence="10">
    <location>
        <begin position="276"/>
        <end position="281"/>
    </location>
    <ligand>
        <name>a peptide</name>
        <dbReference type="ChEBI" id="CHEBI:60466"/>
    </ligand>
</feature>
<dbReference type="InterPro" id="IPR015211">
    <property type="entry name" value="Peptidase_M1_C"/>
</dbReference>
<keyword evidence="3" id="KW-0963">Cytoplasm</keyword>
<dbReference type="InterPro" id="IPR016024">
    <property type="entry name" value="ARM-type_fold"/>
</dbReference>
<keyword evidence="6" id="KW-0378">Hydrolase</keyword>
<gene>
    <name evidence="13" type="ORF">RHTO0S_12e00914g</name>
</gene>
<feature type="binding site" evidence="10">
    <location>
        <begin position="141"/>
        <end position="143"/>
    </location>
    <ligand>
        <name>a peptide</name>
        <dbReference type="ChEBI" id="CHEBI:60466"/>
    </ligand>
</feature>
<dbReference type="PRINTS" id="PR00756">
    <property type="entry name" value="ALADIPTASE"/>
</dbReference>
<dbReference type="GO" id="GO:0005829">
    <property type="term" value="C:cytosol"/>
    <property type="evidence" value="ECO:0007669"/>
    <property type="project" value="TreeGrafter"/>
</dbReference>
<evidence type="ECO:0000256" key="10">
    <source>
        <dbReference type="PIRSR" id="PIRSR634015-2"/>
    </source>
</evidence>
<evidence type="ECO:0000256" key="8">
    <source>
        <dbReference type="ARBA" id="ARBA00023049"/>
    </source>
</evidence>
<feature type="binding site" evidence="11">
    <location>
        <position position="305"/>
    </location>
    <ligand>
        <name>Zn(2+)</name>
        <dbReference type="ChEBI" id="CHEBI:29105"/>
        <note>catalytic</note>
    </ligand>
</feature>
<feature type="binding site" evidence="11">
    <location>
        <position position="328"/>
    </location>
    <ligand>
        <name>Zn(2+)</name>
        <dbReference type="ChEBI" id="CHEBI:29105"/>
        <note>catalytic</note>
    </ligand>
</feature>
<dbReference type="GO" id="GO:0006508">
    <property type="term" value="P:proteolysis"/>
    <property type="evidence" value="ECO:0007669"/>
    <property type="project" value="UniProtKB-KW"/>
</dbReference>
<keyword evidence="8" id="KW-0482">Metalloprotease</keyword>
<keyword evidence="4" id="KW-0645">Protease</keyword>
<feature type="binding site" evidence="10">
    <location>
        <begin position="583"/>
        <end position="585"/>
    </location>
    <ligand>
        <name>a peptide</name>
        <dbReference type="ChEBI" id="CHEBI:60466"/>
    </ligand>
</feature>
<dbReference type="CDD" id="cd09599">
    <property type="entry name" value="M1_LTA4H"/>
    <property type="match status" value="1"/>
</dbReference>
<dbReference type="Pfam" id="PF09127">
    <property type="entry name" value="Leuk-A4-hydro_C"/>
    <property type="match status" value="1"/>
</dbReference>
<evidence type="ECO:0000256" key="3">
    <source>
        <dbReference type="ARBA" id="ARBA00022490"/>
    </source>
</evidence>
<evidence type="ECO:0000256" key="5">
    <source>
        <dbReference type="ARBA" id="ARBA00022723"/>
    </source>
</evidence>
<evidence type="ECO:0000313" key="13">
    <source>
        <dbReference type="EMBL" id="CDR46143.1"/>
    </source>
</evidence>
<dbReference type="SUPFAM" id="SSF63737">
    <property type="entry name" value="Leukotriene A4 hydrolase N-terminal domain"/>
    <property type="match status" value="1"/>
</dbReference>
<comment type="subcellular location">
    <subcellularLocation>
        <location evidence="1">Cytoplasm</location>
    </subcellularLocation>
</comment>
<dbReference type="InterPro" id="IPR042097">
    <property type="entry name" value="Aminopeptidase_N-like_N_sf"/>
</dbReference>
<dbReference type="PANTHER" id="PTHR45726:SF3">
    <property type="entry name" value="LEUKOTRIENE A-4 HYDROLASE"/>
    <property type="match status" value="1"/>
</dbReference>
<organism evidence="13">
    <name type="scientific">Rhodotorula toruloides</name>
    <name type="common">Yeast</name>
    <name type="synonym">Rhodosporidium toruloides</name>
    <dbReference type="NCBI Taxonomy" id="5286"/>
    <lineage>
        <taxon>Eukaryota</taxon>
        <taxon>Fungi</taxon>
        <taxon>Dikarya</taxon>
        <taxon>Basidiomycota</taxon>
        <taxon>Pucciniomycotina</taxon>
        <taxon>Microbotryomycetes</taxon>
        <taxon>Sporidiobolales</taxon>
        <taxon>Sporidiobolaceae</taxon>
        <taxon>Rhodotorula</taxon>
    </lineage>
</organism>
<dbReference type="FunFam" id="3.30.2010.30:FF:000001">
    <property type="entry name" value="Leukotriene A(4) hydrolase"/>
    <property type="match status" value="1"/>
</dbReference>
<dbReference type="InterPro" id="IPR045357">
    <property type="entry name" value="Aminopeptidase_N-like_N"/>
</dbReference>
<dbReference type="InterPro" id="IPR038502">
    <property type="entry name" value="M1_LTA-4_hydro/amino_C_sf"/>
</dbReference>
<dbReference type="FunFam" id="2.60.40.1730:FF:000004">
    <property type="entry name" value="Leukotriene A(4) hydrolase"/>
    <property type="match status" value="1"/>
</dbReference>
<feature type="binding site" evidence="11">
    <location>
        <position position="309"/>
    </location>
    <ligand>
        <name>Zn(2+)</name>
        <dbReference type="ChEBI" id="CHEBI:29105"/>
        <note>catalytic</note>
    </ligand>
</feature>
<dbReference type="InterPro" id="IPR001930">
    <property type="entry name" value="Peptidase_M1"/>
</dbReference>
<evidence type="ECO:0000259" key="12">
    <source>
        <dbReference type="SMART" id="SM01263"/>
    </source>
</evidence>
<name>A0A061B899_RHOTO</name>
<dbReference type="Gene3D" id="1.25.40.320">
    <property type="entry name" value="Peptidase M1, leukotriene A4 hydrolase/aminopeptidase C-terminal domain"/>
    <property type="match status" value="1"/>
</dbReference>
<dbReference type="SMART" id="SM01263">
    <property type="entry name" value="Leuk-A4-hydro_C"/>
    <property type="match status" value="1"/>
</dbReference>
<dbReference type="GO" id="GO:0008270">
    <property type="term" value="F:zinc ion binding"/>
    <property type="evidence" value="ECO:0007669"/>
    <property type="project" value="InterPro"/>
</dbReference>
<dbReference type="Gene3D" id="3.30.2010.30">
    <property type="match status" value="1"/>
</dbReference>
<evidence type="ECO:0000256" key="7">
    <source>
        <dbReference type="ARBA" id="ARBA00022833"/>
    </source>
</evidence>
<reference evidence="13" key="1">
    <citation type="journal article" date="2014" name="Genome Announc.">
        <title>Draft genome sequence of Rhodosporidium toruloides CECT1137, an oleaginous yeast of biotechnological interest.</title>
        <authorList>
            <person name="Morin N."/>
            <person name="Calcas X."/>
            <person name="Devillers H."/>
            <person name="Durrens P."/>
            <person name="Sherman D.J."/>
            <person name="Nicaud J.-M."/>
            <person name="Neuveglise C."/>
        </authorList>
    </citation>
    <scope>NUCLEOTIDE SEQUENCE</scope>
    <source>
        <strain evidence="13">CECT1137</strain>
    </source>
</reference>
<dbReference type="InterPro" id="IPR049980">
    <property type="entry name" value="LTA4H_cat"/>
</dbReference>
<dbReference type="SUPFAM" id="SSF48371">
    <property type="entry name" value="ARM repeat"/>
    <property type="match status" value="1"/>
</dbReference>
<dbReference type="Gene3D" id="2.60.40.1730">
    <property type="entry name" value="tricorn interacting facor f3 domain"/>
    <property type="match status" value="1"/>
</dbReference>
<dbReference type="InterPro" id="IPR014782">
    <property type="entry name" value="Peptidase_M1_dom"/>
</dbReference>
<dbReference type="GO" id="GO:0004177">
    <property type="term" value="F:aminopeptidase activity"/>
    <property type="evidence" value="ECO:0007669"/>
    <property type="project" value="TreeGrafter"/>
</dbReference>
<evidence type="ECO:0000256" key="1">
    <source>
        <dbReference type="ARBA" id="ARBA00004496"/>
    </source>
</evidence>
<feature type="domain" description="Peptidase M1 leukotriene A4 hydrolase/aminopeptidase C-terminal" evidence="12">
    <location>
        <begin position="481"/>
        <end position="626"/>
    </location>
</feature>
<dbReference type="EMBL" id="LK052947">
    <property type="protein sequence ID" value="CDR46143.1"/>
    <property type="molecule type" value="Genomic_DNA"/>
</dbReference>
<dbReference type="InterPro" id="IPR027268">
    <property type="entry name" value="Peptidase_M4/M1_CTD_sf"/>
</dbReference>
<evidence type="ECO:0000256" key="2">
    <source>
        <dbReference type="ARBA" id="ARBA00010136"/>
    </source>
</evidence>
<dbReference type="AlphaFoldDB" id="A0A061B899"/>
<proteinExistence type="inferred from homology"/>
<evidence type="ECO:0000256" key="9">
    <source>
        <dbReference type="PIRSR" id="PIRSR634015-1"/>
    </source>
</evidence>
<dbReference type="Pfam" id="PF01433">
    <property type="entry name" value="Peptidase_M1"/>
    <property type="match status" value="1"/>
</dbReference>
<comment type="similarity">
    <text evidence="2">Belongs to the peptidase M1 family.</text>
</comment>
<keyword evidence="5 11" id="KW-0479">Metal-binding</keyword>
<protein>
    <submittedName>
        <fullName evidence="13">RHTO0S12e00914g1_1</fullName>
    </submittedName>
</protein>
<dbReference type="Pfam" id="PF17900">
    <property type="entry name" value="Peptidase_M1_N"/>
    <property type="match status" value="1"/>
</dbReference>